<dbReference type="EMBL" id="LAYY01000007">
    <property type="protein sequence ID" value="KKK38591.1"/>
    <property type="molecule type" value="Genomic_DNA"/>
</dbReference>
<evidence type="ECO:0000313" key="3">
    <source>
        <dbReference type="Proteomes" id="UP000034166"/>
    </source>
</evidence>
<keyword evidence="3" id="KW-1185">Reference proteome</keyword>
<dbReference type="Proteomes" id="UP000034166">
    <property type="component" value="Unassembled WGS sequence"/>
</dbReference>
<dbReference type="Pfam" id="PF03167">
    <property type="entry name" value="UDG"/>
    <property type="match status" value="1"/>
</dbReference>
<dbReference type="OrthoDB" id="573462at2"/>
<name>A0A0M2SY06_9BACI</name>
<comment type="caution">
    <text evidence="2">The sequence shown here is derived from an EMBL/GenBank/DDBJ whole genome shotgun (WGS) entry which is preliminary data.</text>
</comment>
<gene>
    <name evidence="2" type="ORF">WQ57_08330</name>
</gene>
<sequence>MAIVTNALFYKYKEKILSLSLPVAEEDLLDDRFLLERDLEKQLEIYYTPFDYLNENAKVVIVGITPGLHQMKKAYSAVLECRNSGLNNEELLHEVKRKASFEGSMRKNLVKMLDELGLHAPLGIYSTSELFGTASHLVYNTSLLPHAVFFRGRNFNGSRPDILKTDFLRKYALDNFARDIARLDSPLIIPLGGNVSRVMQYLVDHHSLDGSRIIRGFQHPSGGNGHRHRRFRENKEPMANQIDKYFITVALS</sequence>
<accession>A0A0M2SY06</accession>
<protein>
    <recommendedName>
        <fullName evidence="1">Uracil-DNA glycosylase-like domain-containing protein</fullName>
    </recommendedName>
</protein>
<dbReference type="SUPFAM" id="SSF52141">
    <property type="entry name" value="Uracil-DNA glycosylase-like"/>
    <property type="match status" value="1"/>
</dbReference>
<evidence type="ECO:0000259" key="1">
    <source>
        <dbReference type="Pfam" id="PF03167"/>
    </source>
</evidence>
<dbReference type="InterPro" id="IPR036895">
    <property type="entry name" value="Uracil-DNA_glycosylase-like_sf"/>
</dbReference>
<organism evidence="2 3">
    <name type="scientific">Mesobacillus campisalis</name>
    <dbReference type="NCBI Taxonomy" id="1408103"/>
    <lineage>
        <taxon>Bacteria</taxon>
        <taxon>Bacillati</taxon>
        <taxon>Bacillota</taxon>
        <taxon>Bacilli</taxon>
        <taxon>Bacillales</taxon>
        <taxon>Bacillaceae</taxon>
        <taxon>Mesobacillus</taxon>
    </lineage>
</organism>
<dbReference type="InterPro" id="IPR005122">
    <property type="entry name" value="Uracil-DNA_glycosylase-like"/>
</dbReference>
<feature type="domain" description="Uracil-DNA glycosylase-like" evidence="1">
    <location>
        <begin position="50"/>
        <end position="233"/>
    </location>
</feature>
<dbReference type="RefSeq" id="WP_046523283.1">
    <property type="nucleotide sequence ID" value="NZ_LAYY01000007.1"/>
</dbReference>
<dbReference type="PATRIC" id="fig|1408103.3.peg.1877"/>
<proteinExistence type="predicted"/>
<reference evidence="2 3" key="1">
    <citation type="submission" date="2015-04" db="EMBL/GenBank/DDBJ databases">
        <title>Taxonomic description and genome sequence of Bacillus campisalis sp. nov., a novel member of the genus Bacillus isolated from solar saltern.</title>
        <authorList>
            <person name="Mathan Kumar R."/>
            <person name="Kaur G."/>
            <person name="Kumar A."/>
            <person name="Singh N.K."/>
            <person name="Kaur N."/>
            <person name="Kumar N."/>
            <person name="Mayilraj S."/>
        </authorList>
    </citation>
    <scope>NUCLEOTIDE SEQUENCE [LARGE SCALE GENOMIC DNA]</scope>
    <source>
        <strain evidence="2 3">SA2-6</strain>
    </source>
</reference>
<dbReference type="AlphaFoldDB" id="A0A0M2SY06"/>
<evidence type="ECO:0000313" key="2">
    <source>
        <dbReference type="EMBL" id="KKK38591.1"/>
    </source>
</evidence>